<feature type="non-terminal residue" evidence="1">
    <location>
        <position position="344"/>
    </location>
</feature>
<name>A0A2S6NG80_9HYPH</name>
<dbReference type="EMBL" id="NHSJ01000015">
    <property type="protein sequence ID" value="PPQ33638.1"/>
    <property type="molecule type" value="Genomic_DNA"/>
</dbReference>
<keyword evidence="2" id="KW-1185">Reference proteome</keyword>
<dbReference type="AlphaFoldDB" id="A0A2S6NG80"/>
<proteinExistence type="predicted"/>
<accession>A0A2S6NG80</accession>
<evidence type="ECO:0008006" key="3">
    <source>
        <dbReference type="Google" id="ProtNLM"/>
    </source>
</evidence>
<dbReference type="OrthoDB" id="8443378at2"/>
<dbReference type="RefSeq" id="WP_146089790.1">
    <property type="nucleotide sequence ID" value="NZ_NHSJ01000015.1"/>
</dbReference>
<reference evidence="1 2" key="1">
    <citation type="journal article" date="2018" name="Arch. Microbiol.">
        <title>New insights into the metabolic potential of the phototrophic purple bacterium Rhodopila globiformis DSM 161(T) from its draft genome sequence and evidence for a vanadium-dependent nitrogenase.</title>
        <authorList>
            <person name="Imhoff J.F."/>
            <person name="Rahn T."/>
            <person name="Kunzel S."/>
            <person name="Neulinger S.C."/>
        </authorList>
    </citation>
    <scope>NUCLEOTIDE SEQUENCE [LARGE SCALE GENOMIC DNA]</scope>
    <source>
        <strain evidence="1 2">DSM 16996</strain>
    </source>
</reference>
<protein>
    <recommendedName>
        <fullName evidence="3">Bacteriophage tail tape measure N-terminal domain-containing protein</fullName>
    </recommendedName>
</protein>
<gene>
    <name evidence="1" type="ORF">CCR94_01110</name>
</gene>
<organism evidence="1 2">
    <name type="scientific">Rhodoblastus sphagnicola</name>
    <dbReference type="NCBI Taxonomy" id="333368"/>
    <lineage>
        <taxon>Bacteria</taxon>
        <taxon>Pseudomonadati</taxon>
        <taxon>Pseudomonadota</taxon>
        <taxon>Alphaproteobacteria</taxon>
        <taxon>Hyphomicrobiales</taxon>
        <taxon>Rhodoblastaceae</taxon>
        <taxon>Rhodoblastus</taxon>
    </lineage>
</organism>
<evidence type="ECO:0000313" key="2">
    <source>
        <dbReference type="Proteomes" id="UP000239089"/>
    </source>
</evidence>
<comment type="caution">
    <text evidence="1">The sequence shown here is derived from an EMBL/GenBank/DDBJ whole genome shotgun (WGS) entry which is preliminary data.</text>
</comment>
<sequence>MADSNVSISFGADTSGFLDGVARVSAALQQLPTGVGEASAAVEKSQQSFAAFGAGASAALAKINDMARASGASQQEVARASLVAINGEIAVEHMALAQKQALYHELTKLKIMSGGERLAASQAALDAEYASERALLQKESQLDGLRLPQRQAINNRMMQLDQHYAASSQRLMLQSVEQMVAPMNHMIDAMSSSFSHSLTGMIMGTKNLQQAMRALTTAVVSQFVRMGVDVVADWAKKQLAMAALSVTSEGQKTAAASAGAAARTGISAGEAAAGQATIFSSVLQSITASASEAFAGVFGFLSPIMGPAAAIGLIAQHGAEGARFGCRHDQFVLMHHGELALRDR</sequence>
<evidence type="ECO:0000313" key="1">
    <source>
        <dbReference type="EMBL" id="PPQ33638.1"/>
    </source>
</evidence>
<dbReference type="Proteomes" id="UP000239089">
    <property type="component" value="Unassembled WGS sequence"/>
</dbReference>